<gene>
    <name evidence="4" type="ORF">RI129_009697</name>
</gene>
<dbReference type="InterPro" id="IPR011993">
    <property type="entry name" value="PH-like_dom_sf"/>
</dbReference>
<evidence type="ECO:0000259" key="2">
    <source>
        <dbReference type="PROSITE" id="PS50003"/>
    </source>
</evidence>
<feature type="compositionally biased region" description="Polar residues" evidence="1">
    <location>
        <begin position="1298"/>
        <end position="1317"/>
    </location>
</feature>
<evidence type="ECO:0000313" key="4">
    <source>
        <dbReference type="EMBL" id="KAK5641150.1"/>
    </source>
</evidence>
<dbReference type="InterPro" id="IPR011992">
    <property type="entry name" value="EF-hand-dom_pair"/>
</dbReference>
<feature type="compositionally biased region" description="Polar residues" evidence="1">
    <location>
        <begin position="908"/>
        <end position="920"/>
    </location>
</feature>
<feature type="region of interest" description="Disordered" evidence="1">
    <location>
        <begin position="1161"/>
        <end position="1338"/>
    </location>
</feature>
<dbReference type="SUPFAM" id="SSF47473">
    <property type="entry name" value="EF-hand"/>
    <property type="match status" value="1"/>
</dbReference>
<evidence type="ECO:0000313" key="5">
    <source>
        <dbReference type="Proteomes" id="UP001329430"/>
    </source>
</evidence>
<feature type="compositionally biased region" description="Basic and acidic residues" evidence="1">
    <location>
        <begin position="1121"/>
        <end position="1131"/>
    </location>
</feature>
<dbReference type="Gene3D" id="2.30.29.30">
    <property type="entry name" value="Pleckstrin-homology domain (PH domain)/Phosphotyrosine-binding domain (PTB)"/>
    <property type="match status" value="2"/>
</dbReference>
<dbReference type="Gene3D" id="1.10.238.10">
    <property type="entry name" value="EF-hand"/>
    <property type="match status" value="1"/>
</dbReference>
<evidence type="ECO:0000256" key="1">
    <source>
        <dbReference type="SAM" id="MobiDB-lite"/>
    </source>
</evidence>
<comment type="caution">
    <text evidence="4">The sequence shown here is derived from an EMBL/GenBank/DDBJ whole genome shotgun (WGS) entry which is preliminary data.</text>
</comment>
<proteinExistence type="predicted"/>
<feature type="compositionally biased region" description="Basic and acidic residues" evidence="1">
    <location>
        <begin position="1432"/>
        <end position="1465"/>
    </location>
</feature>
<dbReference type="PROSITE" id="PS50106">
    <property type="entry name" value="PDZ"/>
    <property type="match status" value="1"/>
</dbReference>
<feature type="domain" description="PDZ" evidence="3">
    <location>
        <begin position="1587"/>
        <end position="1664"/>
    </location>
</feature>
<feature type="region of interest" description="Disordered" evidence="1">
    <location>
        <begin position="1532"/>
        <end position="1553"/>
    </location>
</feature>
<feature type="compositionally biased region" description="Basic and acidic residues" evidence="1">
    <location>
        <begin position="586"/>
        <end position="595"/>
    </location>
</feature>
<dbReference type="InterPro" id="IPR036034">
    <property type="entry name" value="PDZ_sf"/>
</dbReference>
<feature type="region of interest" description="Disordered" evidence="1">
    <location>
        <begin position="586"/>
        <end position="631"/>
    </location>
</feature>
<feature type="region of interest" description="Disordered" evidence="1">
    <location>
        <begin position="766"/>
        <end position="787"/>
    </location>
</feature>
<dbReference type="SMART" id="SM00228">
    <property type="entry name" value="PDZ"/>
    <property type="match status" value="1"/>
</dbReference>
<protein>
    <submittedName>
        <fullName evidence="4">Uncharacterized protein</fullName>
    </submittedName>
</protein>
<dbReference type="PROSITE" id="PS50003">
    <property type="entry name" value="PH_DOMAIN"/>
    <property type="match status" value="2"/>
</dbReference>
<sequence>MSSGVHMDLTISLSEETRFINKYTRFIRRLSKEYRRPFQEIVQLVLIYYKFQCAAKGNPKGMLKNQLTEFLHNTLDITDYNLLGFIASSLDAARNPTPIFSMEKWVRSMLLFIHGDTEDKIDHCYRVYDRFQEGKLTRNNMISLLQHSLIVDEAEKEDAVREFVDLLIKRLDLDRDSIVSREDFFNYVRNEPLGMETFGQCLPSREAIRSFLSSFCPRVEAMSSAESKSWKIAIETELKSLIKNDVWDEADIQHTALSYESEDENMGRFHSRGRRGTPLYSKQDIREQYCISDRGLGALETDRRSLFSCLSTHQNSPCSTKASILTVCVKQKIPSDENIHDLLKRYPFEYASYHRRARYPWGIPPPEIYPFDEEMECSYFRRKPRVDPRRYTWMPADDESVRLERPRSVLDHCNVTPPPIPPPPPPVTRPKHVSFARSHTLTSFDDATVTLGSSSSYTNKMSRSQERLLPLLGFKRSGEIPPITQQPSLHETFIISEKFKRGPASMKTQATQTEVCLGRKPLPPGQLNLSPRTIHRVKMVSQGAQTNGMLVNGRKLMKSYSEAGGRFSTVTYGPETILNDINHEPLQRTQSDEPPRSPFILKSPPPELKLPDTDSSSSSHSDHETEEYEQFESKIPREIIIDFEPQLPFSPVEVKKKRLVKTVSDGDILLDQRRFSMLEDDASLDKRITSVSHEHIKVEQETRSYTPYFQNSPIKNEGIFKNFDENPFSSMSGSFDEPGYRPQDSLDEEFHENLIYRGRYLRRSGSSTSDDILESEMRVRKSDSVSPEEGVVPSLSLLLNRCSPFASSDSLANDIRDHSDGIWNESQATVLQVDSGTDNGTMVSSSEMVSLTTPSTISTSLLTPSSRRKHLLLMQHQQRSSMDTEALEEESLEQVQSSRLIAELPSISLSKPESSAQQYLTPRAGPSPARRRRTPDPPAESPQPAVVPDLLLARTDSGKTNTDVSESTTTTDDYITANSGTDSSKKNGSTVDIKDKHPTHTTQEGSSFDSVSSMYGLGKNDLLGDDMVVPSFSPLGIPEEASDVASSPVRIVHHGRSSPSGSSSSSGSYSITGSCADLPQKPSVPSSRHVPSISEDERSAHYSSSGYYESPLEDEQTWRSTKLEKLDWTEDERKRRKKTFTLDIDKHKDAEIAAKHKTILKQSKKSDEVISQSKDFLRTTDKQKRTKVRTRSPLQTHRKNHQLKKSPSLIRSTDQFTQEIDAQEKKVPLTSDESSSGVCGDPSKVTQVSPRRSKKFKDNNRRKSVPRSPNGSRTRRKSESAEEQPSSLPNTLPRRRSSMQANLAESYNKNRLSPHSVSPSESPTKKKHSPKTSPESVRLKALSAESLRSVSPGSDSVFYSDPSSHVALTEHHVHCLHCGKEVDIVTTDDPGKRRSSTCHSADIVQPPASFADSPRVKQGRLYKKFEKRFRSEERSQGERKHYRYRQDVRAKSEERAGKEEGERTKLRPMARSTDSGVDGLRAADSSPSVLPAAPEDEDDLGVYNVPYVEGYWIYIDDREELQTWIKPETAGEDDLQRRDSISSAGSTESEQEFKKRYQAITHRMVHRKSCLEMYKRQASKSFETDKTVIVQRQSGEFGFRIHGSKPVVVSAIEPDTPAESSGLEVGDIVLSVNRVSVIDKSHSEVVKIAHAGSDILTLEVARTCGVLSPGPGEVPIEIPLFAGYLWKLGGYINESSTTTWVKRWFVLKKDNCLYIYKNDIEKQPVGALMLANYDICKVDNSSSGVPSRSFRFDLKRSGSQTLHLAAESDQAVIKWIEALSNAVEKSQMTDLWLEQTKKNLHLASNAIQKPECFGYLVKLGNQWKSWSKRYCVLKDACLYFYQDVGAKSAFGVACLHGYRVQQTTAGTKKHAFEIIPSDPNQKHFYFYTESEGDRKRWVAALEYSIDRWLKVG</sequence>
<feature type="compositionally biased region" description="Polar residues" evidence="1">
    <location>
        <begin position="976"/>
        <end position="990"/>
    </location>
</feature>
<feature type="region of interest" description="Disordered" evidence="1">
    <location>
        <begin position="908"/>
        <end position="1011"/>
    </location>
</feature>
<feature type="domain" description="PH" evidence="2">
    <location>
        <begin position="1809"/>
        <end position="1906"/>
    </location>
</feature>
<keyword evidence="5" id="KW-1185">Reference proteome</keyword>
<organism evidence="4 5">
    <name type="scientific">Pyrocoelia pectoralis</name>
    <dbReference type="NCBI Taxonomy" id="417401"/>
    <lineage>
        <taxon>Eukaryota</taxon>
        <taxon>Metazoa</taxon>
        <taxon>Ecdysozoa</taxon>
        <taxon>Arthropoda</taxon>
        <taxon>Hexapoda</taxon>
        <taxon>Insecta</taxon>
        <taxon>Pterygota</taxon>
        <taxon>Neoptera</taxon>
        <taxon>Endopterygota</taxon>
        <taxon>Coleoptera</taxon>
        <taxon>Polyphaga</taxon>
        <taxon>Elateriformia</taxon>
        <taxon>Elateroidea</taxon>
        <taxon>Lampyridae</taxon>
        <taxon>Lampyrinae</taxon>
        <taxon>Pyrocoelia</taxon>
    </lineage>
</organism>
<dbReference type="Gene3D" id="2.30.42.10">
    <property type="match status" value="1"/>
</dbReference>
<dbReference type="Proteomes" id="UP001329430">
    <property type="component" value="Chromosome 7"/>
</dbReference>
<feature type="compositionally biased region" description="Low complexity" evidence="1">
    <location>
        <begin position="1057"/>
        <end position="1074"/>
    </location>
</feature>
<dbReference type="CDD" id="cd00136">
    <property type="entry name" value="PDZ_canonical"/>
    <property type="match status" value="1"/>
</dbReference>
<dbReference type="EMBL" id="JAVRBK010000007">
    <property type="protein sequence ID" value="KAK5641150.1"/>
    <property type="molecule type" value="Genomic_DNA"/>
</dbReference>
<dbReference type="SUPFAM" id="SSF50729">
    <property type="entry name" value="PH domain-like"/>
    <property type="match status" value="2"/>
</dbReference>
<feature type="compositionally biased region" description="Basic residues" evidence="1">
    <location>
        <begin position="1184"/>
        <end position="1204"/>
    </location>
</feature>
<feature type="domain" description="PH" evidence="2">
    <location>
        <begin position="1678"/>
        <end position="1784"/>
    </location>
</feature>
<feature type="compositionally biased region" description="Polar residues" evidence="1">
    <location>
        <begin position="1000"/>
        <end position="1011"/>
    </location>
</feature>
<feature type="region of interest" description="Disordered" evidence="1">
    <location>
        <begin position="1052"/>
        <end position="1131"/>
    </location>
</feature>
<dbReference type="InterPro" id="IPR001478">
    <property type="entry name" value="PDZ"/>
</dbReference>
<feature type="region of interest" description="Disordered" evidence="1">
    <location>
        <begin position="1432"/>
        <end position="1495"/>
    </location>
</feature>
<dbReference type="Pfam" id="PF00169">
    <property type="entry name" value="PH"/>
    <property type="match status" value="2"/>
</dbReference>
<dbReference type="Pfam" id="PF00595">
    <property type="entry name" value="PDZ"/>
    <property type="match status" value="1"/>
</dbReference>
<dbReference type="SUPFAM" id="SSF50156">
    <property type="entry name" value="PDZ domain-like"/>
    <property type="match status" value="1"/>
</dbReference>
<dbReference type="PANTHER" id="PTHR47644:SF1">
    <property type="entry name" value="PDZ DOMAIN-CONTAINING PROTEIN"/>
    <property type="match status" value="1"/>
</dbReference>
<feature type="compositionally biased region" description="Low complexity" evidence="1">
    <location>
        <begin position="960"/>
        <end position="973"/>
    </location>
</feature>
<evidence type="ECO:0000259" key="3">
    <source>
        <dbReference type="PROSITE" id="PS50106"/>
    </source>
</evidence>
<accession>A0AAN7ZCG8</accession>
<name>A0AAN7ZCG8_9COLE</name>
<feature type="region of interest" description="Disordered" evidence="1">
    <location>
        <begin position="411"/>
        <end position="431"/>
    </location>
</feature>
<reference evidence="4 5" key="1">
    <citation type="journal article" date="2024" name="Insects">
        <title>An Improved Chromosome-Level Genome Assembly of the Firefly Pyrocoelia pectoralis.</title>
        <authorList>
            <person name="Fu X."/>
            <person name="Meyer-Rochow V.B."/>
            <person name="Ballantyne L."/>
            <person name="Zhu X."/>
        </authorList>
    </citation>
    <scope>NUCLEOTIDE SEQUENCE [LARGE SCALE GENOMIC DNA]</scope>
    <source>
        <strain evidence="4">XCY_ONT2</strain>
    </source>
</reference>
<dbReference type="PANTHER" id="PTHR47644">
    <property type="entry name" value="AGAP008221-PA"/>
    <property type="match status" value="1"/>
</dbReference>
<feature type="compositionally biased region" description="Polar residues" evidence="1">
    <location>
        <begin position="1209"/>
        <end position="1220"/>
    </location>
</feature>
<dbReference type="SMART" id="SM00233">
    <property type="entry name" value="PH"/>
    <property type="match status" value="2"/>
</dbReference>
<dbReference type="InterPro" id="IPR001849">
    <property type="entry name" value="PH_domain"/>
</dbReference>
<feature type="compositionally biased region" description="Pro residues" evidence="1">
    <location>
        <begin position="416"/>
        <end position="428"/>
    </location>
</feature>
<feature type="region of interest" description="Disordered" evidence="1">
    <location>
        <begin position="1387"/>
        <end position="1417"/>
    </location>
</feature>